<sequence>MIAWVTSALAYLRAGEGAFVKIILFEVVLSAIFLSISYALAGGNGASSSTVPSNS</sequence>
<gene>
    <name evidence="2" type="ORF">NAS2_0766</name>
</gene>
<dbReference type="Proteomes" id="UP000509448">
    <property type="component" value="Chromosome"/>
</dbReference>
<evidence type="ECO:0000313" key="3">
    <source>
        <dbReference type="Proteomes" id="UP000509448"/>
    </source>
</evidence>
<keyword evidence="3" id="KW-1185">Reference proteome</keyword>
<accession>A0A4P2VM32</accession>
<evidence type="ECO:0000256" key="1">
    <source>
        <dbReference type="SAM" id="Phobius"/>
    </source>
</evidence>
<keyword evidence="1" id="KW-0812">Transmembrane</keyword>
<dbReference type="AlphaFoldDB" id="A0A4P2VM32"/>
<protein>
    <submittedName>
        <fullName evidence="2">Uncharacterized protein</fullName>
    </submittedName>
</protein>
<feature type="transmembrane region" description="Helical" evidence="1">
    <location>
        <begin position="18"/>
        <end position="41"/>
    </location>
</feature>
<name>A0A4P2VM32_9ARCH</name>
<keyword evidence="1" id="KW-0472">Membrane</keyword>
<organism evidence="2 3">
    <name type="scientific">Conexivisphaera calida</name>
    <dbReference type="NCBI Taxonomy" id="1874277"/>
    <lineage>
        <taxon>Archaea</taxon>
        <taxon>Nitrososphaerota</taxon>
        <taxon>Conexivisphaeria</taxon>
        <taxon>Conexivisphaerales</taxon>
        <taxon>Conexivisphaeraceae</taxon>
        <taxon>Conexivisphaera</taxon>
    </lineage>
</organism>
<dbReference type="EMBL" id="AP018732">
    <property type="protein sequence ID" value="BBE42155.1"/>
    <property type="molecule type" value="Genomic_DNA"/>
</dbReference>
<reference evidence="2 3" key="1">
    <citation type="journal article" date="2019" name="ISME J.">
        <title>Isolation and characterization of a thermophilic sulfur- and iron-reducing thaumarchaeote from a terrestrial acidic hot spring.</title>
        <authorList>
            <person name="Kato S."/>
            <person name="Itoh T."/>
            <person name="Yuki M."/>
            <person name="Nagamori M."/>
            <person name="Ohnishi M."/>
            <person name="Uematsu K."/>
            <person name="Suzuki K."/>
            <person name="Takashina T."/>
            <person name="Ohkuma M."/>
        </authorList>
    </citation>
    <scope>NUCLEOTIDE SEQUENCE [LARGE SCALE GENOMIC DNA]</scope>
    <source>
        <strain evidence="2 3">NAS-02</strain>
    </source>
</reference>
<keyword evidence="1" id="KW-1133">Transmembrane helix</keyword>
<evidence type="ECO:0000313" key="2">
    <source>
        <dbReference type="EMBL" id="BBE42155.1"/>
    </source>
</evidence>
<dbReference type="KEGG" id="ccai:NAS2_0766"/>
<proteinExistence type="predicted"/>